<evidence type="ECO:0000256" key="1">
    <source>
        <dbReference type="SAM" id="Phobius"/>
    </source>
</evidence>
<name>A0ABS6HDZ6_9PROT</name>
<feature type="transmembrane region" description="Helical" evidence="1">
    <location>
        <begin position="99"/>
        <end position="118"/>
    </location>
</feature>
<dbReference type="Proteomes" id="UP000689967">
    <property type="component" value="Unassembled WGS sequence"/>
</dbReference>
<organism evidence="2 3">
    <name type="scientific">Falsiroseomonas oleicola</name>
    <dbReference type="NCBI Taxonomy" id="2801474"/>
    <lineage>
        <taxon>Bacteria</taxon>
        <taxon>Pseudomonadati</taxon>
        <taxon>Pseudomonadota</taxon>
        <taxon>Alphaproteobacteria</taxon>
        <taxon>Acetobacterales</taxon>
        <taxon>Roseomonadaceae</taxon>
        <taxon>Falsiroseomonas</taxon>
    </lineage>
</organism>
<evidence type="ECO:0000313" key="3">
    <source>
        <dbReference type="Proteomes" id="UP000689967"/>
    </source>
</evidence>
<comment type="caution">
    <text evidence="2">The sequence shown here is derived from an EMBL/GenBank/DDBJ whole genome shotgun (WGS) entry which is preliminary data.</text>
</comment>
<evidence type="ECO:0000313" key="2">
    <source>
        <dbReference type="EMBL" id="MBU8546949.1"/>
    </source>
</evidence>
<dbReference type="RefSeq" id="WP_216878966.1">
    <property type="nucleotide sequence ID" value="NZ_JAERQM010000010.1"/>
</dbReference>
<accession>A0ABS6HDZ6</accession>
<proteinExistence type="predicted"/>
<keyword evidence="3" id="KW-1185">Reference proteome</keyword>
<keyword evidence="1" id="KW-0812">Transmembrane</keyword>
<keyword evidence="1" id="KW-0472">Membrane</keyword>
<sequence>MHINDFAGMLDTYGTDPARWPPAQRAAALALRDRDPAARAAWVEAARLEALLRARPEETPADRLRAAAVIAASLARIRAAEARRVAGIWPRIWQEWRWLLARPVGVGLAGMVLAGWFAGQGVPLPPSGDALLDLLLTEPLALFEDDAP</sequence>
<protein>
    <submittedName>
        <fullName evidence="2">Uncharacterized protein</fullName>
    </submittedName>
</protein>
<dbReference type="EMBL" id="JAERQM010000010">
    <property type="protein sequence ID" value="MBU8546949.1"/>
    <property type="molecule type" value="Genomic_DNA"/>
</dbReference>
<keyword evidence="1" id="KW-1133">Transmembrane helix</keyword>
<gene>
    <name evidence="2" type="ORF">JJQ90_24735</name>
</gene>
<reference evidence="2 3" key="1">
    <citation type="submission" date="2021-01" db="EMBL/GenBank/DDBJ databases">
        <title>Roseomonas sp. nov, a bacterium isolated from an oil production mixture in Yumen Oilfield.</title>
        <authorList>
            <person name="Wu D."/>
        </authorList>
    </citation>
    <scope>NUCLEOTIDE SEQUENCE [LARGE SCALE GENOMIC DNA]</scope>
    <source>
        <strain evidence="2 3">ROY-5-3</strain>
    </source>
</reference>